<dbReference type="Proteomes" id="UP000316798">
    <property type="component" value="Chromosome"/>
</dbReference>
<evidence type="ECO:0000313" key="2">
    <source>
        <dbReference type="EMBL" id="QDL36606.1"/>
    </source>
</evidence>
<organism evidence="2 3">
    <name type="scientific">Rhodoferax sediminis</name>
    <dbReference type="NCBI Taxonomy" id="2509614"/>
    <lineage>
        <taxon>Bacteria</taxon>
        <taxon>Pseudomonadati</taxon>
        <taxon>Pseudomonadota</taxon>
        <taxon>Betaproteobacteria</taxon>
        <taxon>Burkholderiales</taxon>
        <taxon>Comamonadaceae</taxon>
        <taxon>Rhodoferax</taxon>
    </lineage>
</organism>
<protein>
    <submittedName>
        <fullName evidence="2">GNAT family N-acetyltransferase</fullName>
    </submittedName>
</protein>
<dbReference type="AlphaFoldDB" id="A0A515D883"/>
<reference evidence="2 3" key="1">
    <citation type="submission" date="2019-01" db="EMBL/GenBank/DDBJ databases">
        <title>Genomic insights into a novel species Rhodoferax sp.</title>
        <authorList>
            <person name="Jin L."/>
        </authorList>
    </citation>
    <scope>NUCLEOTIDE SEQUENCE [LARGE SCALE GENOMIC DNA]</scope>
    <source>
        <strain evidence="2 3">CHu59-6-5</strain>
    </source>
</reference>
<feature type="domain" description="N-acyl amino acid synthase FeeM catalytic core" evidence="1">
    <location>
        <begin position="63"/>
        <end position="221"/>
    </location>
</feature>
<dbReference type="EMBL" id="CP035503">
    <property type="protein sequence ID" value="QDL36606.1"/>
    <property type="molecule type" value="Genomic_DNA"/>
</dbReference>
<dbReference type="Gene3D" id="3.40.630.30">
    <property type="match status" value="1"/>
</dbReference>
<sequence>MKNSHTPITSIAKRLLHQTLRRAFSFFPRALRFTVYRSFVDCDPHPDNRLVLKIAETREELEACFRLLHDAYVGSGFMQPDPSGMRVTIYHALPTTTTLCAKFDGMVVGTISLIRESVFGFPLQSIFDLEEIREHKGRIAEVSALAVHPKFRNTGGTILFPLMKFMYEYCTTLFDTRHLVIAVNPNRIEMYESLLFFERLKENPVDHYDFANGAPAVGACVDLRLAPGIFKRVYGKKPRRKNLYRYFLRTRLPNIKMPSRRYFTTNDPVITPDLLDYFFNQCTPTFQNLSEREKGLLHSIYNLPEYKQVLPTTFSESDFRLRHRKHQRYSLKCPGSFSVTGPEKTDVYDLQVVELSEHGFLAHSRVPLPSNIWGEAAILLGQEEKSVTQAMVVRGKHKGLRGFYGFTLIEPDLPWRKFVGVLKSGMTHEDLDNASRFLAD</sequence>
<accession>A0A515D883</accession>
<dbReference type="InterPro" id="IPR054597">
    <property type="entry name" value="FeeM_cat"/>
</dbReference>
<evidence type="ECO:0000259" key="1">
    <source>
        <dbReference type="Pfam" id="PF21926"/>
    </source>
</evidence>
<dbReference type="RefSeq" id="WP_142817773.1">
    <property type="nucleotide sequence ID" value="NZ_CP035503.1"/>
</dbReference>
<dbReference type="SUPFAM" id="SSF55729">
    <property type="entry name" value="Acyl-CoA N-acyltransferases (Nat)"/>
    <property type="match status" value="1"/>
</dbReference>
<dbReference type="KEGG" id="rhf:EUB48_04305"/>
<dbReference type="Pfam" id="PF21926">
    <property type="entry name" value="FeeM"/>
    <property type="match status" value="1"/>
</dbReference>
<evidence type="ECO:0000313" key="3">
    <source>
        <dbReference type="Proteomes" id="UP000316798"/>
    </source>
</evidence>
<dbReference type="GO" id="GO:0016740">
    <property type="term" value="F:transferase activity"/>
    <property type="evidence" value="ECO:0007669"/>
    <property type="project" value="UniProtKB-KW"/>
</dbReference>
<name>A0A515D883_9BURK</name>
<dbReference type="OrthoDB" id="7056823at2"/>
<proteinExistence type="predicted"/>
<dbReference type="InterPro" id="IPR016181">
    <property type="entry name" value="Acyl_CoA_acyltransferase"/>
</dbReference>
<gene>
    <name evidence="2" type="ORF">EUB48_04305</name>
</gene>
<keyword evidence="3" id="KW-1185">Reference proteome</keyword>
<keyword evidence="2" id="KW-0808">Transferase</keyword>